<feature type="domain" description="Tet-like 2OG-Fe(II) oxygenase" evidence="3">
    <location>
        <begin position="214"/>
        <end position="419"/>
    </location>
</feature>
<evidence type="ECO:0000259" key="3">
    <source>
        <dbReference type="Pfam" id="PF20515"/>
    </source>
</evidence>
<evidence type="ECO:0000256" key="1">
    <source>
        <dbReference type="SAM" id="MobiDB-lite"/>
    </source>
</evidence>
<dbReference type="EMBL" id="CP110426">
    <property type="protein sequence ID" value="WAQ85389.1"/>
    <property type="molecule type" value="Genomic_DNA"/>
</dbReference>
<evidence type="ECO:0000256" key="2">
    <source>
        <dbReference type="SAM" id="Phobius"/>
    </source>
</evidence>
<evidence type="ECO:0000313" key="4">
    <source>
        <dbReference type="EMBL" id="WAQ85389.1"/>
    </source>
</evidence>
<feature type="compositionally biased region" description="Basic and acidic residues" evidence="1">
    <location>
        <begin position="22"/>
        <end position="31"/>
    </location>
</feature>
<dbReference type="RefSeq" id="XP_053020944.1">
    <property type="nucleotide sequence ID" value="XM_053169857.1"/>
</dbReference>
<feature type="compositionally biased region" description="Basic and acidic residues" evidence="1">
    <location>
        <begin position="48"/>
        <end position="64"/>
    </location>
</feature>
<gene>
    <name evidence="4" type="ORF">PtA15_6A17</name>
</gene>
<evidence type="ECO:0000313" key="5">
    <source>
        <dbReference type="Proteomes" id="UP001164743"/>
    </source>
</evidence>
<dbReference type="Proteomes" id="UP001164743">
    <property type="component" value="Chromosome 6A"/>
</dbReference>
<dbReference type="InterPro" id="IPR046798">
    <property type="entry name" value="2OG-FeII_Oxy_6"/>
</dbReference>
<feature type="transmembrane region" description="Helical" evidence="2">
    <location>
        <begin position="462"/>
        <end position="489"/>
    </location>
</feature>
<feature type="compositionally biased region" description="Basic and acidic residues" evidence="1">
    <location>
        <begin position="72"/>
        <end position="84"/>
    </location>
</feature>
<proteinExistence type="predicted"/>
<accession>A0ABY7CL50</accession>
<keyword evidence="2" id="KW-0812">Transmembrane</keyword>
<feature type="region of interest" description="Disordered" evidence="1">
    <location>
        <begin position="22"/>
        <end position="98"/>
    </location>
</feature>
<protein>
    <recommendedName>
        <fullName evidence="3">Tet-like 2OG-Fe(II) oxygenase domain-containing protein</fullName>
    </recommendedName>
</protein>
<keyword evidence="2" id="KW-1133">Transmembrane helix</keyword>
<organism evidence="4 5">
    <name type="scientific">Puccinia triticina</name>
    <dbReference type="NCBI Taxonomy" id="208348"/>
    <lineage>
        <taxon>Eukaryota</taxon>
        <taxon>Fungi</taxon>
        <taxon>Dikarya</taxon>
        <taxon>Basidiomycota</taxon>
        <taxon>Pucciniomycotina</taxon>
        <taxon>Pucciniomycetes</taxon>
        <taxon>Pucciniales</taxon>
        <taxon>Pucciniaceae</taxon>
        <taxon>Puccinia</taxon>
    </lineage>
</organism>
<dbReference type="Pfam" id="PF20515">
    <property type="entry name" value="2OG-FeII_Oxy_6"/>
    <property type="match status" value="1"/>
</dbReference>
<keyword evidence="5" id="KW-1185">Reference proteome</keyword>
<reference evidence="4" key="1">
    <citation type="submission" date="2022-10" db="EMBL/GenBank/DDBJ databases">
        <title>Puccinia triticina Genome sequencing and assembly.</title>
        <authorList>
            <person name="Li C."/>
        </authorList>
    </citation>
    <scope>NUCLEOTIDE SEQUENCE</scope>
    <source>
        <strain evidence="4">Pt15</strain>
    </source>
</reference>
<dbReference type="GeneID" id="77810741"/>
<name>A0ABY7CL50_9BASI</name>
<keyword evidence="2" id="KW-0472">Membrane</keyword>
<sequence>MLTALLSLHDLATTPGKHAETDQLIYKDSHRPIQTLADPFKRSPTRSDAPDPFRRAPIRSDARRPAQTLTDPLRRSPTRSDARPPVKTPPTHSETPPILSDALQRLSSQLINFQTNKAKRSRENNALMQEQLEWKDGSVIWHWVKYEPHNLYPNIPWVNDKPTRIPTAAKIASAHKQVRSYRFLTSGLNVIKDPLDKKSVIAIVEFTPVEELTSSQIEDLNYVSNFLHKSKRFINGVHSCSRVWGGLMWAIGWRKSYDEDQIVGRYIKAFNETEMQAFDEHYVKSSKVGQIIGNLFKDLAHTPFQDNQDLMKKYNIPSFPDLAYGELPQESTCTPHITFTTNGFFNPLHKDTEDISQFAFVLFLPTRTSDYTLVDSSKYDIKSGPFIFPDHRIGIDFDHQHGIVKMIWQANKYTHCTMPHSKSSQFTRLGMSIQINSALAHTCDKYMKGFYTSIAHYFGNHFFFMFCSMGRSTLIATSVTILFYFTLFFSF</sequence>